<dbReference type="AlphaFoldDB" id="A0A9D4X5H4"/>
<proteinExistence type="predicted"/>
<reference evidence="1 2" key="1">
    <citation type="journal article" date="2022" name="Nat. Genet.">
        <title>Improved pea reference genome and pan-genome highlight genomic features and evolutionary characteristics.</title>
        <authorList>
            <person name="Yang T."/>
            <person name="Liu R."/>
            <person name="Luo Y."/>
            <person name="Hu S."/>
            <person name="Wang D."/>
            <person name="Wang C."/>
            <person name="Pandey M.K."/>
            <person name="Ge S."/>
            <person name="Xu Q."/>
            <person name="Li N."/>
            <person name="Li G."/>
            <person name="Huang Y."/>
            <person name="Saxena R.K."/>
            <person name="Ji Y."/>
            <person name="Li M."/>
            <person name="Yan X."/>
            <person name="He Y."/>
            <person name="Liu Y."/>
            <person name="Wang X."/>
            <person name="Xiang C."/>
            <person name="Varshney R.K."/>
            <person name="Ding H."/>
            <person name="Gao S."/>
            <person name="Zong X."/>
        </authorList>
    </citation>
    <scope>NUCLEOTIDE SEQUENCE [LARGE SCALE GENOMIC DNA]</scope>
    <source>
        <strain evidence="1 2">cv. Zhongwan 6</strain>
    </source>
</reference>
<keyword evidence="2" id="KW-1185">Reference proteome</keyword>
<comment type="caution">
    <text evidence="1">The sequence shown here is derived from an EMBL/GenBank/DDBJ whole genome shotgun (WGS) entry which is preliminary data.</text>
</comment>
<dbReference type="EMBL" id="JAMSHJ010000004">
    <property type="protein sequence ID" value="KAI5414611.1"/>
    <property type="molecule type" value="Genomic_DNA"/>
</dbReference>
<organism evidence="1 2">
    <name type="scientific">Pisum sativum</name>
    <name type="common">Garden pea</name>
    <name type="synonym">Lathyrus oleraceus</name>
    <dbReference type="NCBI Taxonomy" id="3888"/>
    <lineage>
        <taxon>Eukaryota</taxon>
        <taxon>Viridiplantae</taxon>
        <taxon>Streptophyta</taxon>
        <taxon>Embryophyta</taxon>
        <taxon>Tracheophyta</taxon>
        <taxon>Spermatophyta</taxon>
        <taxon>Magnoliopsida</taxon>
        <taxon>eudicotyledons</taxon>
        <taxon>Gunneridae</taxon>
        <taxon>Pentapetalae</taxon>
        <taxon>rosids</taxon>
        <taxon>fabids</taxon>
        <taxon>Fabales</taxon>
        <taxon>Fabaceae</taxon>
        <taxon>Papilionoideae</taxon>
        <taxon>50 kb inversion clade</taxon>
        <taxon>NPAAA clade</taxon>
        <taxon>Hologalegina</taxon>
        <taxon>IRL clade</taxon>
        <taxon>Fabeae</taxon>
        <taxon>Lathyrus</taxon>
    </lineage>
</organism>
<dbReference type="Proteomes" id="UP001058974">
    <property type="component" value="Chromosome 4"/>
</dbReference>
<accession>A0A9D4X5H4</accession>
<sequence length="205" mass="23118">MFGGELHEERRAQARLHNFLMGLYPEFYSSLRTNILSQDPLPSLDRAYQLVTQEERVRTSKQEVESKPSEALGHEASGFWANSVCGHCKKKGHPESRCFELVGYPDAWPESRKTPTMGQERGQVRANAAASSSTSNLGQLFTLEQWKAISGLIGNAQIPDNRLNGKFDRLGLLIPEQLTMLQEKALGYLTHKFLNARLVCRMVKK</sequence>
<dbReference type="PANTHER" id="PTHR34222">
    <property type="entry name" value="GAG_PRE-INTEGRS DOMAIN-CONTAINING PROTEIN"/>
    <property type="match status" value="1"/>
</dbReference>
<protein>
    <submittedName>
        <fullName evidence="1">Uncharacterized protein</fullName>
    </submittedName>
</protein>
<dbReference type="Gramene" id="Psat04G0019300-T1">
    <property type="protein sequence ID" value="KAI5414611.1"/>
    <property type="gene ID" value="KIW84_040193"/>
</dbReference>
<gene>
    <name evidence="1" type="ORF">KIW84_040193</name>
</gene>
<evidence type="ECO:0000313" key="2">
    <source>
        <dbReference type="Proteomes" id="UP001058974"/>
    </source>
</evidence>
<evidence type="ECO:0000313" key="1">
    <source>
        <dbReference type="EMBL" id="KAI5414611.1"/>
    </source>
</evidence>
<dbReference type="PANTHER" id="PTHR34222:SF94">
    <property type="entry name" value="CCHC-TYPE DOMAIN-CONTAINING PROTEIN"/>
    <property type="match status" value="1"/>
</dbReference>
<name>A0A9D4X5H4_PEA</name>